<comment type="caution">
    <text evidence="2">The sequence shown here is derived from an EMBL/GenBank/DDBJ whole genome shotgun (WGS) entry which is preliminary data.</text>
</comment>
<evidence type="ECO:0000256" key="1">
    <source>
        <dbReference type="SAM" id="MobiDB-lite"/>
    </source>
</evidence>
<keyword evidence="3" id="KW-1185">Reference proteome</keyword>
<dbReference type="RefSeq" id="WP_188620413.1">
    <property type="nucleotide sequence ID" value="NZ_BMJE01000003.1"/>
</dbReference>
<evidence type="ECO:0000313" key="2">
    <source>
        <dbReference type="EMBL" id="GGB74181.1"/>
    </source>
</evidence>
<feature type="region of interest" description="Disordered" evidence="1">
    <location>
        <begin position="1"/>
        <end position="46"/>
    </location>
</feature>
<organism evidence="2 3">
    <name type="scientific">Flavobacterium suaedae</name>
    <dbReference type="NCBI Taxonomy" id="1767027"/>
    <lineage>
        <taxon>Bacteria</taxon>
        <taxon>Pseudomonadati</taxon>
        <taxon>Bacteroidota</taxon>
        <taxon>Flavobacteriia</taxon>
        <taxon>Flavobacteriales</taxon>
        <taxon>Flavobacteriaceae</taxon>
        <taxon>Flavobacterium</taxon>
    </lineage>
</organism>
<reference evidence="3" key="1">
    <citation type="journal article" date="2019" name="Int. J. Syst. Evol. Microbiol.">
        <title>The Global Catalogue of Microorganisms (GCM) 10K type strain sequencing project: providing services to taxonomists for standard genome sequencing and annotation.</title>
        <authorList>
            <consortium name="The Broad Institute Genomics Platform"/>
            <consortium name="The Broad Institute Genome Sequencing Center for Infectious Disease"/>
            <person name="Wu L."/>
            <person name="Ma J."/>
        </authorList>
    </citation>
    <scope>NUCLEOTIDE SEQUENCE [LARGE SCALE GENOMIC DNA]</scope>
    <source>
        <strain evidence="3">CGMCC 1.15461</strain>
    </source>
</reference>
<dbReference type="EMBL" id="BMJE01000003">
    <property type="protein sequence ID" value="GGB74181.1"/>
    <property type="molecule type" value="Genomic_DNA"/>
</dbReference>
<protein>
    <submittedName>
        <fullName evidence="2">Uncharacterized protein</fullName>
    </submittedName>
</protein>
<dbReference type="Proteomes" id="UP000615760">
    <property type="component" value="Unassembled WGS sequence"/>
</dbReference>
<proteinExistence type="predicted"/>
<name>A0ABQ1JTH9_9FLAO</name>
<evidence type="ECO:0000313" key="3">
    <source>
        <dbReference type="Proteomes" id="UP000615760"/>
    </source>
</evidence>
<accession>A0ABQ1JTH9</accession>
<sequence length="46" mass="5094">MKDDKKQTPAPKVSSERESDASKIAKQNDSEDSSGKKAYPKPSQRN</sequence>
<gene>
    <name evidence="2" type="ORF">GCM10007424_12630</name>
</gene>
<feature type="compositionally biased region" description="Basic and acidic residues" evidence="1">
    <location>
        <begin position="14"/>
        <end position="35"/>
    </location>
</feature>